<gene>
    <name evidence="1" type="ORF">NK125_07015</name>
</gene>
<dbReference type="RefSeq" id="WP_262065951.1">
    <property type="nucleotide sequence ID" value="NZ_JAMXOD010000008.1"/>
</dbReference>
<dbReference type="CDD" id="cd07067">
    <property type="entry name" value="HP_PGM_like"/>
    <property type="match status" value="1"/>
</dbReference>
<dbReference type="Gene3D" id="3.40.50.1240">
    <property type="entry name" value="Phosphoglycerate mutase-like"/>
    <property type="match status" value="1"/>
</dbReference>
<dbReference type="EMBL" id="JAMZFW010000008">
    <property type="protein sequence ID" value="MCP1102167.1"/>
    <property type="molecule type" value="Genomic_DNA"/>
</dbReference>
<name>A0ABT1EB59_9FIRM</name>
<keyword evidence="2" id="KW-1185">Reference proteome</keyword>
<evidence type="ECO:0000313" key="2">
    <source>
        <dbReference type="Proteomes" id="UP001523566"/>
    </source>
</evidence>
<evidence type="ECO:0000313" key="1">
    <source>
        <dbReference type="EMBL" id="MCP1102167.1"/>
    </source>
</evidence>
<dbReference type="PANTHER" id="PTHR48100:SF1">
    <property type="entry name" value="HISTIDINE PHOSPHATASE FAMILY PROTEIN-RELATED"/>
    <property type="match status" value="1"/>
</dbReference>
<reference evidence="1 2" key="1">
    <citation type="journal article" date="2022" name="Genome Biol. Evol.">
        <title>Host diet, physiology and behaviors set the stage for Lachnospiraceae cladogenesis.</title>
        <authorList>
            <person name="Vera-Ponce De Leon A."/>
            <person name="Schneider M."/>
            <person name="Jahnes B.C."/>
            <person name="Sadowski V."/>
            <person name="Camuy-Velez L.A."/>
            <person name="Duan J."/>
            <person name="Sabree Z.L."/>
        </authorList>
    </citation>
    <scope>NUCLEOTIDE SEQUENCE [LARGE SCALE GENOMIC DNA]</scope>
    <source>
        <strain evidence="1 2">PAL113</strain>
    </source>
</reference>
<dbReference type="PANTHER" id="PTHR48100">
    <property type="entry name" value="BROAD-SPECIFICITY PHOSPHATASE YOR283W-RELATED"/>
    <property type="match status" value="1"/>
</dbReference>
<sequence length="182" mass="21096">MEINLIRHFQTPGNKKGQYIGSTDESILPVSDHGKEYPEVDFLITSPMKRCIETAKIIYPKKKLIQCKDLRERDFGRFEGKTYLDLRDDFEYQRWLDLNGKAPFPAGEPTEDFCTRTIHGFRDTINKFPEDARIALVIHGGNIMAIMCDFAGGDFYDWQVKNGNGYHIHMGKDFIITRIEKI</sequence>
<dbReference type="Proteomes" id="UP001523566">
    <property type="component" value="Unassembled WGS sequence"/>
</dbReference>
<dbReference type="InterPro" id="IPR050275">
    <property type="entry name" value="PGM_Phosphatase"/>
</dbReference>
<dbReference type="InterPro" id="IPR013078">
    <property type="entry name" value="His_Pase_superF_clade-1"/>
</dbReference>
<organism evidence="1 2">
    <name type="scientific">Aequitasia blattaphilus</name>
    <dbReference type="NCBI Taxonomy" id="2949332"/>
    <lineage>
        <taxon>Bacteria</taxon>
        <taxon>Bacillati</taxon>
        <taxon>Bacillota</taxon>
        <taxon>Clostridia</taxon>
        <taxon>Lachnospirales</taxon>
        <taxon>Lachnospiraceae</taxon>
        <taxon>Aequitasia</taxon>
    </lineage>
</organism>
<accession>A0ABT1EB59</accession>
<dbReference type="Pfam" id="PF00300">
    <property type="entry name" value="His_Phos_1"/>
    <property type="match status" value="1"/>
</dbReference>
<dbReference type="InterPro" id="IPR029033">
    <property type="entry name" value="His_PPase_superfam"/>
</dbReference>
<protein>
    <submittedName>
        <fullName evidence="1">Histidine phosphatase family protein</fullName>
    </submittedName>
</protein>
<proteinExistence type="predicted"/>
<dbReference type="SUPFAM" id="SSF53254">
    <property type="entry name" value="Phosphoglycerate mutase-like"/>
    <property type="match status" value="1"/>
</dbReference>
<comment type="caution">
    <text evidence="1">The sequence shown here is derived from an EMBL/GenBank/DDBJ whole genome shotgun (WGS) entry which is preliminary data.</text>
</comment>